<dbReference type="GO" id="GO:0016853">
    <property type="term" value="F:isomerase activity"/>
    <property type="evidence" value="ECO:0007669"/>
    <property type="project" value="UniProtKB-KW"/>
</dbReference>
<dbReference type="KEGG" id="pbs:Plabr_4063"/>
<gene>
    <name evidence="2" type="ordered locus">Plabr_4063</name>
</gene>
<name>F0SGN5_RUBBR</name>
<evidence type="ECO:0000259" key="1">
    <source>
        <dbReference type="Pfam" id="PF01261"/>
    </source>
</evidence>
<dbReference type="AlphaFoldDB" id="F0SGN5"/>
<sequence>MSSSLPRRRLLQSSLLGLGSLAIPTLASHSVSQAGQKVKQNNKVRYCLNTSCIREAKLSLPELIDLTADAGYDGIEPWIREIDQYVETGRKLSDLRKQLEDRNLQVESAIGFPRWAVDDATERAAGFEEAKRGMELVAALGGTRIAAPPAGVNSKNATILDLRQVAARYRELLDLGVEMGVIPQVEIWGSSRNLSHLAEATFVAMAADHPKAAILPDIYHLYRGGSDFNGLRLLSGDAIQIFHVNDYPGSPERVQLNDGDRVYPGDGVAPLDDIFSALKQSGFSGVLSLELFNKDYWREDPQVVARTGLAKMKAAVERVWS</sequence>
<proteinExistence type="predicted"/>
<dbReference type="Gene3D" id="3.20.20.150">
    <property type="entry name" value="Divalent-metal-dependent TIM barrel enzymes"/>
    <property type="match status" value="1"/>
</dbReference>
<feature type="domain" description="Xylose isomerase-like TIM barrel" evidence="1">
    <location>
        <begin position="64"/>
        <end position="309"/>
    </location>
</feature>
<dbReference type="SUPFAM" id="SSF51658">
    <property type="entry name" value="Xylose isomerase-like"/>
    <property type="match status" value="1"/>
</dbReference>
<dbReference type="Proteomes" id="UP000006860">
    <property type="component" value="Chromosome"/>
</dbReference>
<reference evidence="3" key="1">
    <citation type="submission" date="2011-02" db="EMBL/GenBank/DDBJ databases">
        <title>The complete genome of Planctomyces brasiliensis DSM 5305.</title>
        <authorList>
            <person name="Lucas S."/>
            <person name="Copeland A."/>
            <person name="Lapidus A."/>
            <person name="Bruce D."/>
            <person name="Goodwin L."/>
            <person name="Pitluck S."/>
            <person name="Kyrpides N."/>
            <person name="Mavromatis K."/>
            <person name="Pagani I."/>
            <person name="Ivanova N."/>
            <person name="Ovchinnikova G."/>
            <person name="Lu M."/>
            <person name="Detter J.C."/>
            <person name="Han C."/>
            <person name="Land M."/>
            <person name="Hauser L."/>
            <person name="Markowitz V."/>
            <person name="Cheng J.-F."/>
            <person name="Hugenholtz P."/>
            <person name="Woyke T."/>
            <person name="Wu D."/>
            <person name="Tindall B."/>
            <person name="Pomrenke H.G."/>
            <person name="Brambilla E."/>
            <person name="Klenk H.-P."/>
            <person name="Eisen J.A."/>
        </authorList>
    </citation>
    <scope>NUCLEOTIDE SEQUENCE [LARGE SCALE GENOMIC DNA]</scope>
    <source>
        <strain evidence="3">ATCC 49424 / DSM 5305 / JCM 21570 / NBRC 103401 / IFAM 1448</strain>
    </source>
</reference>
<protein>
    <submittedName>
        <fullName evidence="2">Xylose isomerase domain-containing protein TIM barrel</fullName>
    </submittedName>
</protein>
<dbReference type="InterPro" id="IPR013022">
    <property type="entry name" value="Xyl_isomerase-like_TIM-brl"/>
</dbReference>
<organism evidence="2 3">
    <name type="scientific">Rubinisphaera brasiliensis (strain ATCC 49424 / DSM 5305 / JCM 21570 / IAM 15109 / NBRC 103401 / IFAM 1448)</name>
    <name type="common">Planctomyces brasiliensis</name>
    <dbReference type="NCBI Taxonomy" id="756272"/>
    <lineage>
        <taxon>Bacteria</taxon>
        <taxon>Pseudomonadati</taxon>
        <taxon>Planctomycetota</taxon>
        <taxon>Planctomycetia</taxon>
        <taxon>Planctomycetales</taxon>
        <taxon>Planctomycetaceae</taxon>
        <taxon>Rubinisphaera</taxon>
    </lineage>
</organism>
<dbReference type="OrthoDB" id="9814946at2"/>
<dbReference type="EMBL" id="CP002546">
    <property type="protein sequence ID" value="ADY61640.1"/>
    <property type="molecule type" value="Genomic_DNA"/>
</dbReference>
<evidence type="ECO:0000313" key="2">
    <source>
        <dbReference type="EMBL" id="ADY61640.1"/>
    </source>
</evidence>
<dbReference type="InterPro" id="IPR006311">
    <property type="entry name" value="TAT_signal"/>
</dbReference>
<dbReference type="RefSeq" id="WP_013630357.1">
    <property type="nucleotide sequence ID" value="NC_015174.1"/>
</dbReference>
<evidence type="ECO:0000313" key="3">
    <source>
        <dbReference type="Proteomes" id="UP000006860"/>
    </source>
</evidence>
<dbReference type="eggNOG" id="COG1082">
    <property type="taxonomic scope" value="Bacteria"/>
</dbReference>
<dbReference type="PANTHER" id="PTHR12110">
    <property type="entry name" value="HYDROXYPYRUVATE ISOMERASE"/>
    <property type="match status" value="1"/>
</dbReference>
<dbReference type="STRING" id="756272.Plabr_4063"/>
<dbReference type="InterPro" id="IPR036237">
    <property type="entry name" value="Xyl_isomerase-like_sf"/>
</dbReference>
<keyword evidence="2" id="KW-0413">Isomerase</keyword>
<dbReference type="PANTHER" id="PTHR12110:SF48">
    <property type="entry name" value="BLL3656 PROTEIN"/>
    <property type="match status" value="1"/>
</dbReference>
<keyword evidence="3" id="KW-1185">Reference proteome</keyword>
<dbReference type="InterPro" id="IPR050312">
    <property type="entry name" value="IolE/XylAMocC-like"/>
</dbReference>
<dbReference type="PROSITE" id="PS51318">
    <property type="entry name" value="TAT"/>
    <property type="match status" value="1"/>
</dbReference>
<dbReference type="HOGENOM" id="CLU_849352_0_0_0"/>
<accession>F0SGN5</accession>
<dbReference type="Pfam" id="PF01261">
    <property type="entry name" value="AP_endonuc_2"/>
    <property type="match status" value="1"/>
</dbReference>